<accession>A0A0R1HKJ1</accession>
<dbReference type="OrthoDB" id="9790031at2"/>
<dbReference type="NCBIfam" id="TIGR00099">
    <property type="entry name" value="Cof-subfamily"/>
    <property type="match status" value="1"/>
</dbReference>
<dbReference type="Pfam" id="PF08282">
    <property type="entry name" value="Hydrolase_3"/>
    <property type="match status" value="1"/>
</dbReference>
<dbReference type="SFLD" id="SFLDG01144">
    <property type="entry name" value="C2.B.4:_PGP_Like"/>
    <property type="match status" value="1"/>
</dbReference>
<dbReference type="PANTHER" id="PTHR10000">
    <property type="entry name" value="PHOSPHOSERINE PHOSPHATASE"/>
    <property type="match status" value="1"/>
</dbReference>
<dbReference type="NCBIfam" id="NF007806">
    <property type="entry name" value="PRK10513.1"/>
    <property type="match status" value="1"/>
</dbReference>
<dbReference type="SFLD" id="SFLDG01140">
    <property type="entry name" value="C2.B:_Phosphomannomutase_and_P"/>
    <property type="match status" value="1"/>
</dbReference>
<dbReference type="InterPro" id="IPR006379">
    <property type="entry name" value="HAD-SF_hydro_IIB"/>
</dbReference>
<protein>
    <submittedName>
        <fullName evidence="1">HAD superfamily hydrolase</fullName>
    </submittedName>
</protein>
<dbReference type="GO" id="GO:0000287">
    <property type="term" value="F:magnesium ion binding"/>
    <property type="evidence" value="ECO:0007669"/>
    <property type="project" value="TreeGrafter"/>
</dbReference>
<name>A0A0R1HKJ1_9LACO</name>
<comment type="caution">
    <text evidence="1">The sequence shown here is derived from an EMBL/GenBank/DDBJ whole genome shotgun (WGS) entry which is preliminary data.</text>
</comment>
<evidence type="ECO:0000313" key="1">
    <source>
        <dbReference type="EMBL" id="KRK47008.1"/>
    </source>
</evidence>
<dbReference type="GO" id="GO:0016791">
    <property type="term" value="F:phosphatase activity"/>
    <property type="evidence" value="ECO:0007669"/>
    <property type="project" value="TreeGrafter"/>
</dbReference>
<dbReference type="RefSeq" id="WP_055679756.1">
    <property type="nucleotide sequence ID" value="NZ_AZCX01000013.1"/>
</dbReference>
<dbReference type="Gene3D" id="3.30.1240.10">
    <property type="match status" value="1"/>
</dbReference>
<dbReference type="Proteomes" id="UP000050911">
    <property type="component" value="Unassembled WGS sequence"/>
</dbReference>
<dbReference type="CDD" id="cd07516">
    <property type="entry name" value="HAD_Pase"/>
    <property type="match status" value="1"/>
</dbReference>
<organism evidence="1 2">
    <name type="scientific">Secundilactobacillus kimchicus JCM 15530</name>
    <dbReference type="NCBI Taxonomy" id="1302272"/>
    <lineage>
        <taxon>Bacteria</taxon>
        <taxon>Bacillati</taxon>
        <taxon>Bacillota</taxon>
        <taxon>Bacilli</taxon>
        <taxon>Lactobacillales</taxon>
        <taxon>Lactobacillaceae</taxon>
        <taxon>Secundilactobacillus</taxon>
    </lineage>
</organism>
<dbReference type="PANTHER" id="PTHR10000:SF8">
    <property type="entry name" value="HAD SUPERFAMILY HYDROLASE-LIKE, TYPE 3"/>
    <property type="match status" value="1"/>
</dbReference>
<keyword evidence="1" id="KW-0378">Hydrolase</keyword>
<dbReference type="AlphaFoldDB" id="A0A0R1HKJ1"/>
<dbReference type="SUPFAM" id="SSF56784">
    <property type="entry name" value="HAD-like"/>
    <property type="match status" value="1"/>
</dbReference>
<dbReference type="PATRIC" id="fig|1302272.5.peg.774"/>
<evidence type="ECO:0000313" key="2">
    <source>
        <dbReference type="Proteomes" id="UP000050911"/>
    </source>
</evidence>
<dbReference type="STRING" id="1302272.FC96_GL000774"/>
<sequence>MAIKLIAIDIDGTLVKDDKTLAQQTVDTVQQALQQGIKIVLCTGRPLTGVRDYLDQLGIDGDDQYVVTFNGAMAQTTAGKILAHHTLTLDEYIDLEAYARKMGIHFHMETSDYLYTANRDISPYTIAESFLVRMPIRYRSTDEITDEFTISKGMFIDEPSKIDALIKAFSPELASRFYLVRSEPYFYEAMNKEASKGNAIADLGRLLDIHQSEIMAIGDQGNDLSMVQYAGVGVAMGNAIADVKAAAQHITKTNEENGVAYAISEWAL</sequence>
<proteinExistence type="predicted"/>
<dbReference type="InterPro" id="IPR036412">
    <property type="entry name" value="HAD-like_sf"/>
</dbReference>
<dbReference type="NCBIfam" id="TIGR01484">
    <property type="entry name" value="HAD-SF-IIB"/>
    <property type="match status" value="1"/>
</dbReference>
<dbReference type="GO" id="GO:0005829">
    <property type="term" value="C:cytosol"/>
    <property type="evidence" value="ECO:0007669"/>
    <property type="project" value="TreeGrafter"/>
</dbReference>
<dbReference type="EMBL" id="AZCX01000013">
    <property type="protein sequence ID" value="KRK47008.1"/>
    <property type="molecule type" value="Genomic_DNA"/>
</dbReference>
<dbReference type="SFLD" id="SFLDS00003">
    <property type="entry name" value="Haloacid_Dehalogenase"/>
    <property type="match status" value="1"/>
</dbReference>
<dbReference type="InterPro" id="IPR000150">
    <property type="entry name" value="Cof"/>
</dbReference>
<dbReference type="Gene3D" id="3.40.50.1000">
    <property type="entry name" value="HAD superfamily/HAD-like"/>
    <property type="match status" value="1"/>
</dbReference>
<keyword evidence="2" id="KW-1185">Reference proteome</keyword>
<reference evidence="1 2" key="1">
    <citation type="journal article" date="2015" name="Genome Announc.">
        <title>Expanding the biotechnology potential of lactobacilli through comparative genomics of 213 strains and associated genera.</title>
        <authorList>
            <person name="Sun Z."/>
            <person name="Harris H.M."/>
            <person name="McCann A."/>
            <person name="Guo C."/>
            <person name="Argimon S."/>
            <person name="Zhang W."/>
            <person name="Yang X."/>
            <person name="Jeffery I.B."/>
            <person name="Cooney J.C."/>
            <person name="Kagawa T.F."/>
            <person name="Liu W."/>
            <person name="Song Y."/>
            <person name="Salvetti E."/>
            <person name="Wrobel A."/>
            <person name="Rasinkangas P."/>
            <person name="Parkhill J."/>
            <person name="Rea M.C."/>
            <person name="O'Sullivan O."/>
            <person name="Ritari J."/>
            <person name="Douillard F.P."/>
            <person name="Paul Ross R."/>
            <person name="Yang R."/>
            <person name="Briner A.E."/>
            <person name="Felis G.E."/>
            <person name="de Vos W.M."/>
            <person name="Barrangou R."/>
            <person name="Klaenhammer T.R."/>
            <person name="Caufield P.W."/>
            <person name="Cui Y."/>
            <person name="Zhang H."/>
            <person name="O'Toole P.W."/>
        </authorList>
    </citation>
    <scope>NUCLEOTIDE SEQUENCE [LARGE SCALE GENOMIC DNA]</scope>
    <source>
        <strain evidence="1 2">JCM 15530</strain>
    </source>
</reference>
<gene>
    <name evidence="1" type="ORF">FC96_GL000774</name>
</gene>
<dbReference type="InterPro" id="IPR023214">
    <property type="entry name" value="HAD_sf"/>
</dbReference>